<reference evidence="1 2" key="1">
    <citation type="submission" date="2016-09" db="EMBL/GenBank/DDBJ databases">
        <authorList>
            <person name="Capua I."/>
            <person name="De Benedictis P."/>
            <person name="Joannis T."/>
            <person name="Lombin L.H."/>
            <person name="Cattoli G."/>
        </authorList>
    </citation>
    <scope>NUCLEOTIDE SEQUENCE [LARGE SCALE GENOMIC DNA]</scope>
    <source>
        <strain evidence="1 2">IMI 309357</strain>
    </source>
</reference>
<evidence type="ECO:0000313" key="2">
    <source>
        <dbReference type="Proteomes" id="UP000176998"/>
    </source>
</evidence>
<keyword evidence="2" id="KW-1185">Reference proteome</keyword>
<gene>
    <name evidence="1" type="ORF">CORC01_12603</name>
</gene>
<protein>
    <submittedName>
        <fullName evidence="1">Uncharacterized protein</fullName>
    </submittedName>
</protein>
<accession>A0A1G4ASE7</accession>
<comment type="caution">
    <text evidence="1">The sequence shown here is derived from an EMBL/GenBank/DDBJ whole genome shotgun (WGS) entry which is preliminary data.</text>
</comment>
<name>A0A1G4ASE7_9PEZI</name>
<evidence type="ECO:0000313" key="1">
    <source>
        <dbReference type="EMBL" id="OHE92088.1"/>
    </source>
</evidence>
<organism evidence="1 2">
    <name type="scientific">Colletotrichum orchidophilum</name>
    <dbReference type="NCBI Taxonomy" id="1209926"/>
    <lineage>
        <taxon>Eukaryota</taxon>
        <taxon>Fungi</taxon>
        <taxon>Dikarya</taxon>
        <taxon>Ascomycota</taxon>
        <taxon>Pezizomycotina</taxon>
        <taxon>Sordariomycetes</taxon>
        <taxon>Hypocreomycetidae</taxon>
        <taxon>Glomerellales</taxon>
        <taxon>Glomerellaceae</taxon>
        <taxon>Colletotrichum</taxon>
    </lineage>
</organism>
<dbReference type="AlphaFoldDB" id="A0A1G4ASE7"/>
<dbReference type="Proteomes" id="UP000176998">
    <property type="component" value="Unassembled WGS sequence"/>
</dbReference>
<sequence>MPRHNVAAPVISMARIVTLIT</sequence>
<dbReference type="EMBL" id="MJBS01000159">
    <property type="protein sequence ID" value="OHE92088.1"/>
    <property type="molecule type" value="Genomic_DNA"/>
</dbReference>
<proteinExistence type="predicted"/>